<proteinExistence type="predicted"/>
<organism evidence="1 2">
    <name type="scientific">Stigmatella aurantiaca (strain DW4/3-1)</name>
    <dbReference type="NCBI Taxonomy" id="378806"/>
    <lineage>
        <taxon>Bacteria</taxon>
        <taxon>Pseudomonadati</taxon>
        <taxon>Myxococcota</taxon>
        <taxon>Myxococcia</taxon>
        <taxon>Myxococcales</taxon>
        <taxon>Cystobacterineae</taxon>
        <taxon>Archangiaceae</taxon>
        <taxon>Stigmatella</taxon>
    </lineage>
</organism>
<dbReference type="HOGENOM" id="CLU_1721247_0_0_7"/>
<gene>
    <name evidence="1" type="ordered locus">STAUR_7447</name>
</gene>
<evidence type="ECO:0000313" key="1">
    <source>
        <dbReference type="EMBL" id="ADO75203.1"/>
    </source>
</evidence>
<dbReference type="AlphaFoldDB" id="E3FFU4"/>
<name>E3FFU4_STIAD</name>
<evidence type="ECO:0000313" key="2">
    <source>
        <dbReference type="Proteomes" id="UP000001351"/>
    </source>
</evidence>
<reference evidence="1 2" key="1">
    <citation type="journal article" date="2011" name="Mol. Biol. Evol.">
        <title>Comparative genomic analysis of fruiting body formation in Myxococcales.</title>
        <authorList>
            <person name="Huntley S."/>
            <person name="Hamann N."/>
            <person name="Wegener-Feldbrugge S."/>
            <person name="Treuner-Lange A."/>
            <person name="Kube M."/>
            <person name="Reinhardt R."/>
            <person name="Klages S."/>
            <person name="Muller R."/>
            <person name="Ronning C.M."/>
            <person name="Nierman W.C."/>
            <person name="Sogaard-Andersen L."/>
        </authorList>
    </citation>
    <scope>NUCLEOTIDE SEQUENCE [LARGE SCALE GENOMIC DNA]</scope>
    <source>
        <strain evidence="1 2">DW4/3-1</strain>
    </source>
</reference>
<sequence length="152" mass="16588">MEEPEISKGDEMKRMLTGAAITATMVFSLPSQAEEQSQDPMQTLNLFSAVAGCYVDTPAWDVATPGQCEAISNASQTTAVFSVLGIDQSSGRYAIQYLDNTCASIFYTVNEGLVCTRTIRAYQFVSQRVQITDTVTGQSYIQSATAHYEKNL</sequence>
<dbReference type="KEGG" id="sur:STAUR_7447"/>
<dbReference type="Proteomes" id="UP000001351">
    <property type="component" value="Chromosome"/>
</dbReference>
<keyword evidence="2" id="KW-1185">Reference proteome</keyword>
<protein>
    <submittedName>
        <fullName evidence="1">Uncharacterized protein</fullName>
    </submittedName>
</protein>
<accession>E3FFU4</accession>
<dbReference type="EMBL" id="CP002271">
    <property type="protein sequence ID" value="ADO75203.1"/>
    <property type="molecule type" value="Genomic_DNA"/>
</dbReference>